<dbReference type="Pfam" id="PF00400">
    <property type="entry name" value="WD40"/>
    <property type="match status" value="1"/>
</dbReference>
<evidence type="ECO:0000256" key="1">
    <source>
        <dbReference type="ARBA" id="ARBA00022574"/>
    </source>
</evidence>
<dbReference type="FunFam" id="2.130.10.10:FF:000228">
    <property type="entry name" value="COMPASS-like H3K4 histone methylase component WDR5A"/>
    <property type="match status" value="1"/>
</dbReference>
<feature type="domain" description="WDR5-like beta-propeller" evidence="5">
    <location>
        <begin position="194"/>
        <end position="472"/>
    </location>
</feature>
<dbReference type="PROSITE" id="PS50294">
    <property type="entry name" value="WD_REPEATS_REGION"/>
    <property type="match status" value="3"/>
</dbReference>
<dbReference type="AlphaFoldDB" id="A0ABD3MS63"/>
<sequence length="479" mass="50824">MDQAASIMPEATPPAGRASDDGGIAVDVHAEDPIVEPSNKRPRPCHDADDIATNAEAETETPAATAAAAVDVATAAIVGDSSDDNSRPRQFKMLPFYGEHKRAVSSVSFAPTRTTASSAGAMSYNSNATQVPILCASASADGCAKVWDITQSMNSSSSLSSSSSGIMKNKGVYPSDNNSGKLAQASSSNTACTKLDPKITLIGHNRGINDVTWSPTSSYIVTASDDKSLRLWSAETGDAFVEFRGHSSFVFSCKFNPQSNLLVSGSFDETVKLWDIRCGECVATLPAHSNPVTGVDFNRDGTCIVSGSYDGLVRIWDTATGECLKTVYSEGNPPVGSVRFSPNGRYVLSGTLDSKLRLYDVLGGHGRGATFGTESHSNGRPQPRGGKCAKTYAGHMNTKYCVFAAFLSANPKRQCVVSGSEDGMVYLYDLQSRLIRQTLKGHTDAVLAVDAHDSLELIGSGGMTKDKCVRFWSTLRMDS</sequence>
<keyword evidence="7" id="KW-1185">Reference proteome</keyword>
<dbReference type="PRINTS" id="PR00320">
    <property type="entry name" value="GPROTEINBRPT"/>
</dbReference>
<evidence type="ECO:0000256" key="4">
    <source>
        <dbReference type="SAM" id="MobiDB-lite"/>
    </source>
</evidence>
<dbReference type="GO" id="GO:0035097">
    <property type="term" value="C:histone methyltransferase complex"/>
    <property type="evidence" value="ECO:0007669"/>
    <property type="project" value="UniProtKB-ARBA"/>
</dbReference>
<reference evidence="6 7" key="1">
    <citation type="submission" date="2024-10" db="EMBL/GenBank/DDBJ databases">
        <title>Updated reference genomes for cyclostephanoid diatoms.</title>
        <authorList>
            <person name="Roberts W.R."/>
            <person name="Alverson A.J."/>
        </authorList>
    </citation>
    <scope>NUCLEOTIDE SEQUENCE [LARGE SCALE GENOMIC DNA]</scope>
    <source>
        <strain evidence="6 7">AJA232-27</strain>
    </source>
</reference>
<dbReference type="PROSITE" id="PS50082">
    <property type="entry name" value="WD_REPEATS_2"/>
    <property type="match status" value="4"/>
</dbReference>
<keyword evidence="2" id="KW-0677">Repeat</keyword>
<feature type="repeat" description="WD" evidence="3">
    <location>
        <begin position="328"/>
        <end position="361"/>
    </location>
</feature>
<gene>
    <name evidence="6" type="ORF">ACHAWU_006213</name>
</gene>
<evidence type="ECO:0000313" key="7">
    <source>
        <dbReference type="Proteomes" id="UP001530293"/>
    </source>
</evidence>
<dbReference type="PANTHER" id="PTHR19848">
    <property type="entry name" value="WD40 REPEAT PROTEIN"/>
    <property type="match status" value="1"/>
</dbReference>
<dbReference type="Proteomes" id="UP001530293">
    <property type="component" value="Unassembled WGS sequence"/>
</dbReference>
<dbReference type="PANTHER" id="PTHR19848:SF8">
    <property type="entry name" value="F-BOX AND WD REPEAT DOMAIN CONTAINING 7"/>
    <property type="match status" value="1"/>
</dbReference>
<proteinExistence type="predicted"/>
<protein>
    <recommendedName>
        <fullName evidence="5">WDR5-like beta-propeller domain-containing protein</fullName>
    </recommendedName>
</protein>
<organism evidence="6 7">
    <name type="scientific">Discostella pseudostelligera</name>
    <dbReference type="NCBI Taxonomy" id="259834"/>
    <lineage>
        <taxon>Eukaryota</taxon>
        <taxon>Sar</taxon>
        <taxon>Stramenopiles</taxon>
        <taxon>Ochrophyta</taxon>
        <taxon>Bacillariophyta</taxon>
        <taxon>Coscinodiscophyceae</taxon>
        <taxon>Thalassiosirophycidae</taxon>
        <taxon>Stephanodiscales</taxon>
        <taxon>Stephanodiscaceae</taxon>
        <taxon>Discostella</taxon>
    </lineage>
</organism>
<comment type="caution">
    <text evidence="6">The sequence shown here is derived from an EMBL/GenBank/DDBJ whole genome shotgun (WGS) entry which is preliminary data.</text>
</comment>
<dbReference type="InterPro" id="IPR015943">
    <property type="entry name" value="WD40/YVTN_repeat-like_dom_sf"/>
</dbReference>
<dbReference type="InterPro" id="IPR001680">
    <property type="entry name" value="WD40_rpt"/>
</dbReference>
<feature type="repeat" description="WD" evidence="3">
    <location>
        <begin position="285"/>
        <end position="326"/>
    </location>
</feature>
<evidence type="ECO:0000259" key="5">
    <source>
        <dbReference type="Pfam" id="PF25175"/>
    </source>
</evidence>
<dbReference type="PROSITE" id="PS00678">
    <property type="entry name" value="WD_REPEATS_1"/>
    <property type="match status" value="2"/>
</dbReference>
<evidence type="ECO:0000256" key="3">
    <source>
        <dbReference type="PROSITE-ProRule" id="PRU00221"/>
    </source>
</evidence>
<feature type="repeat" description="WD" evidence="3">
    <location>
        <begin position="201"/>
        <end position="242"/>
    </location>
</feature>
<dbReference type="EMBL" id="JALLBG020000101">
    <property type="protein sequence ID" value="KAL3764796.1"/>
    <property type="molecule type" value="Genomic_DNA"/>
</dbReference>
<dbReference type="Gene3D" id="2.130.10.10">
    <property type="entry name" value="YVTN repeat-like/Quinoprotein amine dehydrogenase"/>
    <property type="match status" value="1"/>
</dbReference>
<dbReference type="CDD" id="cd00200">
    <property type="entry name" value="WD40"/>
    <property type="match status" value="1"/>
</dbReference>
<dbReference type="InterPro" id="IPR020472">
    <property type="entry name" value="WD40_PAC1"/>
</dbReference>
<evidence type="ECO:0000256" key="2">
    <source>
        <dbReference type="ARBA" id="ARBA00022737"/>
    </source>
</evidence>
<feature type="region of interest" description="Disordered" evidence="4">
    <location>
        <begin position="1"/>
        <end position="50"/>
    </location>
</feature>
<dbReference type="InterPro" id="IPR036322">
    <property type="entry name" value="WD40_repeat_dom_sf"/>
</dbReference>
<dbReference type="SMART" id="SM00320">
    <property type="entry name" value="WD40"/>
    <property type="match status" value="7"/>
</dbReference>
<dbReference type="InterPro" id="IPR059122">
    <property type="entry name" value="Beta-prop_WDR5-like"/>
</dbReference>
<evidence type="ECO:0000313" key="6">
    <source>
        <dbReference type="EMBL" id="KAL3764796.1"/>
    </source>
</evidence>
<accession>A0ABD3MS63</accession>
<feature type="repeat" description="WD" evidence="3">
    <location>
        <begin position="243"/>
        <end position="284"/>
    </location>
</feature>
<keyword evidence="1 3" id="KW-0853">WD repeat</keyword>
<dbReference type="Pfam" id="PF25175">
    <property type="entry name" value="Beta-prop_WDR5"/>
    <property type="match status" value="1"/>
</dbReference>
<name>A0ABD3MS63_9STRA</name>
<dbReference type="SUPFAM" id="SSF50978">
    <property type="entry name" value="WD40 repeat-like"/>
    <property type="match status" value="1"/>
</dbReference>
<dbReference type="InterPro" id="IPR019775">
    <property type="entry name" value="WD40_repeat_CS"/>
</dbReference>